<organism evidence="3 4">
    <name type="scientific">Paratrimastix pyriformis</name>
    <dbReference type="NCBI Taxonomy" id="342808"/>
    <lineage>
        <taxon>Eukaryota</taxon>
        <taxon>Metamonada</taxon>
        <taxon>Preaxostyla</taxon>
        <taxon>Paratrimastigidae</taxon>
        <taxon>Paratrimastix</taxon>
    </lineage>
</organism>
<dbReference type="PROSITE" id="PS50082">
    <property type="entry name" value="WD_REPEATS_2"/>
    <property type="match status" value="2"/>
</dbReference>
<feature type="repeat" description="WD" evidence="1">
    <location>
        <begin position="296"/>
        <end position="338"/>
    </location>
</feature>
<comment type="caution">
    <text evidence="3">The sequence shown here is derived from an EMBL/GenBank/DDBJ whole genome shotgun (WGS) entry which is preliminary data.</text>
</comment>
<evidence type="ECO:0000256" key="2">
    <source>
        <dbReference type="SAM" id="MobiDB-lite"/>
    </source>
</evidence>
<name>A0ABQ8UBL6_9EUKA</name>
<dbReference type="EMBL" id="JAPMOS010000079">
    <property type="protein sequence ID" value="KAJ4456188.1"/>
    <property type="molecule type" value="Genomic_DNA"/>
</dbReference>
<gene>
    <name evidence="3" type="ORF">PAPYR_8725</name>
</gene>
<dbReference type="SMART" id="SM00320">
    <property type="entry name" value="WD40"/>
    <property type="match status" value="7"/>
</dbReference>
<dbReference type="InterPro" id="IPR001680">
    <property type="entry name" value="WD40_rpt"/>
</dbReference>
<dbReference type="InterPro" id="IPR042755">
    <property type="entry name" value="COP1"/>
</dbReference>
<feature type="compositionally biased region" description="Pro residues" evidence="2">
    <location>
        <begin position="88"/>
        <end position="110"/>
    </location>
</feature>
<dbReference type="PROSITE" id="PS50294">
    <property type="entry name" value="WD_REPEATS_REGION"/>
    <property type="match status" value="1"/>
</dbReference>
<dbReference type="Proteomes" id="UP001141327">
    <property type="component" value="Unassembled WGS sequence"/>
</dbReference>
<accession>A0ABQ8UBL6</accession>
<dbReference type="Gene3D" id="2.130.10.10">
    <property type="entry name" value="YVTN repeat-like/Quinoprotein amine dehydrogenase"/>
    <property type="match status" value="1"/>
</dbReference>
<dbReference type="PANTHER" id="PTHR44080">
    <property type="entry name" value="E3 UBIQUITIN-PROTEIN LIGASE COP1"/>
    <property type="match status" value="1"/>
</dbReference>
<evidence type="ECO:0000313" key="4">
    <source>
        <dbReference type="Proteomes" id="UP001141327"/>
    </source>
</evidence>
<keyword evidence="1" id="KW-0853">WD repeat</keyword>
<dbReference type="InterPro" id="IPR015943">
    <property type="entry name" value="WD40/YVTN_repeat-like_dom_sf"/>
</dbReference>
<reference evidence="3" key="1">
    <citation type="journal article" date="2022" name="bioRxiv">
        <title>Genomics of Preaxostyla Flagellates Illuminates Evolutionary Transitions and the Path Towards Mitochondrial Loss.</title>
        <authorList>
            <person name="Novak L.V.F."/>
            <person name="Treitli S.C."/>
            <person name="Pyrih J."/>
            <person name="Halakuc P."/>
            <person name="Pipaliya S.V."/>
            <person name="Vacek V."/>
            <person name="Brzon O."/>
            <person name="Soukal P."/>
            <person name="Eme L."/>
            <person name="Dacks J.B."/>
            <person name="Karnkowska A."/>
            <person name="Elias M."/>
            <person name="Hampl V."/>
        </authorList>
    </citation>
    <scope>NUCLEOTIDE SEQUENCE</scope>
    <source>
        <strain evidence="3">RCP-MX</strain>
    </source>
</reference>
<dbReference type="SUPFAM" id="SSF50978">
    <property type="entry name" value="WD40 repeat-like"/>
    <property type="match status" value="1"/>
</dbReference>
<keyword evidence="4" id="KW-1185">Reference proteome</keyword>
<evidence type="ECO:0000313" key="3">
    <source>
        <dbReference type="EMBL" id="KAJ4456188.1"/>
    </source>
</evidence>
<dbReference type="InterPro" id="IPR036322">
    <property type="entry name" value="WD40_repeat_dom_sf"/>
</dbReference>
<proteinExistence type="predicted"/>
<feature type="repeat" description="WD" evidence="1">
    <location>
        <begin position="382"/>
        <end position="423"/>
    </location>
</feature>
<evidence type="ECO:0000256" key="1">
    <source>
        <dbReference type="PROSITE-ProRule" id="PRU00221"/>
    </source>
</evidence>
<feature type="region of interest" description="Disordered" evidence="2">
    <location>
        <begin position="88"/>
        <end position="116"/>
    </location>
</feature>
<dbReference type="Pfam" id="PF00400">
    <property type="entry name" value="WD40"/>
    <property type="match status" value="3"/>
</dbReference>
<sequence length="529" mass="57481">MAEIMSSLTRLFDIGAERFLWIQQTHIHNLPLLSLFAAFFIQFFVMAQQLQEEQPVFSEGILASFDNFIARVDRVLYERFFAPFLRKPPSPPPDTAPVPAAPPEQPPPVSPLGQASSFSLGKHTRCEALASALRRTRSRVERATVLSSSFGPTTTTTTAAHSPEPLRSAAVKQTSLTPARPALCPSVRLQHHAAVTFGDRLHGDCLITSVEFNASGDLLAATGVTKQIAVYDAQVILAAPHAPHVPILKLPCSAKPTCLSWDRTGAHTLASSDAEGTVSVWDVARAATGCPPARTLKAHPSRVWSLQYSPLCPGRLVTGSDEARARVWEANAPEAVCTIKAPANVCCVAWDPVSAFHLALGLADHRALYFDLRRPDVALFAMTGHRRAVSFLRFLPHSSDFITASIDSSLRLWSTSTGACQQVFTGHTNTKNFTGLAVAEGRIAVGSETNRVVVYDPHKPTPVQECPMERAVNQPVCDIMSEWDSLTPPKSAFVSSLCWHPFKPLLAAANNQSLINFYVAPCPEEIARS</sequence>
<dbReference type="PANTHER" id="PTHR44080:SF6">
    <property type="entry name" value="CHROMOSOME UNDETERMINED SCAFFOLD_30, WHOLE GENOME SHOTGUN SEQUENCE"/>
    <property type="match status" value="1"/>
</dbReference>
<protein>
    <submittedName>
        <fullName evidence="3">E3 ubiquitin-protein ligase COP1</fullName>
    </submittedName>
</protein>